<keyword evidence="5 8" id="KW-1133">Transmembrane helix</keyword>
<dbReference type="InterPro" id="IPR022764">
    <property type="entry name" value="Peptidase_S54_rhomboid_dom"/>
</dbReference>
<keyword evidence="4" id="KW-0378">Hydrolase</keyword>
<protein>
    <recommendedName>
        <fullName evidence="9">Peptidase S54 rhomboid domain-containing protein</fullName>
    </recommendedName>
</protein>
<dbReference type="VEuPathDB" id="FungiDB:LEMA_P054280.1"/>
<dbReference type="OMA" id="PAWRMLN"/>
<dbReference type="PANTHER" id="PTHR43731">
    <property type="entry name" value="RHOMBOID PROTEASE"/>
    <property type="match status" value="1"/>
</dbReference>
<dbReference type="InParanoid" id="E4ZLP2"/>
<dbReference type="Gene3D" id="1.20.1540.10">
    <property type="entry name" value="Rhomboid-like"/>
    <property type="match status" value="1"/>
</dbReference>
<accession>E4ZLP2</accession>
<organism evidence="11">
    <name type="scientific">Leptosphaeria maculans (strain JN3 / isolate v23.1.3 / race Av1-4-5-6-7-8)</name>
    <name type="common">Blackleg fungus</name>
    <name type="synonym">Phoma lingam</name>
    <dbReference type="NCBI Taxonomy" id="985895"/>
    <lineage>
        <taxon>Eukaryota</taxon>
        <taxon>Fungi</taxon>
        <taxon>Dikarya</taxon>
        <taxon>Ascomycota</taxon>
        <taxon>Pezizomycotina</taxon>
        <taxon>Dothideomycetes</taxon>
        <taxon>Pleosporomycetidae</taxon>
        <taxon>Pleosporales</taxon>
        <taxon>Pleosporineae</taxon>
        <taxon>Leptosphaeriaceae</taxon>
        <taxon>Plenodomus</taxon>
        <taxon>Plenodomus lingam/Leptosphaeria maculans species complex</taxon>
    </lineage>
</organism>
<evidence type="ECO:0000313" key="10">
    <source>
        <dbReference type="EMBL" id="CBX92722.1"/>
    </source>
</evidence>
<dbReference type="EMBL" id="FP929094">
    <property type="protein sequence ID" value="CBX92722.1"/>
    <property type="molecule type" value="Genomic_DNA"/>
</dbReference>
<dbReference type="GO" id="GO:0006465">
    <property type="term" value="P:signal peptide processing"/>
    <property type="evidence" value="ECO:0007669"/>
    <property type="project" value="TreeGrafter"/>
</dbReference>
<dbReference type="HOGENOM" id="CLU_026938_0_0_1"/>
<evidence type="ECO:0000256" key="5">
    <source>
        <dbReference type="ARBA" id="ARBA00022989"/>
    </source>
</evidence>
<comment type="subcellular location">
    <subcellularLocation>
        <location evidence="1">Membrane</location>
        <topology evidence="1">Multi-pass membrane protein</topology>
    </subcellularLocation>
</comment>
<dbReference type="eggNOG" id="KOG2980">
    <property type="taxonomic scope" value="Eukaryota"/>
</dbReference>
<feature type="coiled-coil region" evidence="7">
    <location>
        <begin position="190"/>
        <end position="259"/>
    </location>
</feature>
<dbReference type="GO" id="GO:0004252">
    <property type="term" value="F:serine-type endopeptidase activity"/>
    <property type="evidence" value="ECO:0007669"/>
    <property type="project" value="InterPro"/>
</dbReference>
<feature type="transmembrane region" description="Helical" evidence="8">
    <location>
        <begin position="465"/>
        <end position="486"/>
    </location>
</feature>
<proteinExistence type="inferred from homology"/>
<evidence type="ECO:0000256" key="6">
    <source>
        <dbReference type="ARBA" id="ARBA00023136"/>
    </source>
</evidence>
<feature type="transmembrane region" description="Helical" evidence="8">
    <location>
        <begin position="357"/>
        <end position="381"/>
    </location>
</feature>
<name>E4ZLP2_LEPMJ</name>
<dbReference type="SUPFAM" id="SSF144091">
    <property type="entry name" value="Rhomboid-like"/>
    <property type="match status" value="1"/>
</dbReference>
<feature type="transmembrane region" description="Helical" evidence="8">
    <location>
        <begin position="441"/>
        <end position="459"/>
    </location>
</feature>
<evidence type="ECO:0000259" key="9">
    <source>
        <dbReference type="Pfam" id="PF01694"/>
    </source>
</evidence>
<gene>
    <name evidence="10" type="ORF">LEMA_P054280.1</name>
</gene>
<dbReference type="RefSeq" id="XP_003836087.1">
    <property type="nucleotide sequence ID" value="XM_003836039.1"/>
</dbReference>
<dbReference type="GeneID" id="13287211"/>
<dbReference type="Pfam" id="PF01694">
    <property type="entry name" value="Rhomboid"/>
    <property type="match status" value="1"/>
</dbReference>
<feature type="domain" description="Peptidase S54 rhomboid" evidence="9">
    <location>
        <begin position="404"/>
        <end position="548"/>
    </location>
</feature>
<evidence type="ECO:0000256" key="8">
    <source>
        <dbReference type="SAM" id="Phobius"/>
    </source>
</evidence>
<dbReference type="InterPro" id="IPR050925">
    <property type="entry name" value="Rhomboid_protease_S54"/>
</dbReference>
<sequence length="599" mass="66850">MSLLRPSCAALARRICTVQPLLDNASRSPILSLVHSYRRSPRSRPQCRAFSHNNRYYANVIATPQTPTDPDLRKRTVRIGMLPRGTVKDSVIQRIFKGALSATEGNNVLRILHHRRTTGSLADYGVDNLGKQYTHVSRELAMGGLEWLREHYPIDEARAAEEWAEKEANRISYELWLADPETESKYKDPARAFKEQLEKEEKERRQQEGQEQRIGILHVGKSQFERNIEEKRQARLDEMARKAEEREKNEREMEEKLATGEWVKTPTGTQLMKPGQTTYVDIFGKEQISRRKEEMEKYAKLSDATGATSEEELLAKTTLAQRLYPMTAFVFVTVLLCIGVAHYYAPPAPAYRLFPDLSLTTTTIGGLVIANAVIAVAWRIMPLWPFMTRYFMHVPGYPRAIQSVLNVFSHVQYEHLLANMMALALVGPACCDLVGRGTFMATYISAGAVGTLASLYWANLGRGSITAHSVGASAAIWGIVALYCLLTDQERLKIPFVKDQEVGFWPKTLFAAFALFELRVALKGRTKNMDHASHFGGMAVGMAAAGYMRATGFHEKKLRAGGLDSLQSRAGVEHKTVDVGAIAAQGAAEVKQSLVGSSK</sequence>
<dbReference type="PANTHER" id="PTHR43731:SF14">
    <property type="entry name" value="PRESENILIN-ASSOCIATED RHOMBOID-LIKE PROTEIN, MITOCHONDRIAL"/>
    <property type="match status" value="1"/>
</dbReference>
<evidence type="ECO:0000256" key="4">
    <source>
        <dbReference type="ARBA" id="ARBA00022801"/>
    </source>
</evidence>
<evidence type="ECO:0000256" key="7">
    <source>
        <dbReference type="SAM" id="Coils"/>
    </source>
</evidence>
<dbReference type="GO" id="GO:0016020">
    <property type="term" value="C:membrane"/>
    <property type="evidence" value="ECO:0007669"/>
    <property type="project" value="UniProtKB-SubCell"/>
</dbReference>
<keyword evidence="11" id="KW-1185">Reference proteome</keyword>
<evidence type="ECO:0000313" key="11">
    <source>
        <dbReference type="Proteomes" id="UP000002668"/>
    </source>
</evidence>
<dbReference type="InterPro" id="IPR035952">
    <property type="entry name" value="Rhomboid-like_sf"/>
</dbReference>
<dbReference type="OrthoDB" id="10260614at2759"/>
<feature type="transmembrane region" description="Helical" evidence="8">
    <location>
        <begin position="323"/>
        <end position="345"/>
    </location>
</feature>
<dbReference type="STRING" id="985895.E4ZLP2"/>
<keyword evidence="3 8" id="KW-0812">Transmembrane</keyword>
<reference evidence="11" key="1">
    <citation type="journal article" date="2011" name="Nat. Commun.">
        <title>Effector diversification within compartments of the Leptosphaeria maculans genome affected by Repeat-Induced Point mutations.</title>
        <authorList>
            <person name="Rouxel T."/>
            <person name="Grandaubert J."/>
            <person name="Hane J.K."/>
            <person name="Hoede C."/>
            <person name="van de Wouw A.P."/>
            <person name="Couloux A."/>
            <person name="Dominguez V."/>
            <person name="Anthouard V."/>
            <person name="Bally P."/>
            <person name="Bourras S."/>
            <person name="Cozijnsen A.J."/>
            <person name="Ciuffetti L.M."/>
            <person name="Degrave A."/>
            <person name="Dilmaghani A."/>
            <person name="Duret L."/>
            <person name="Fudal I."/>
            <person name="Goodwin S.B."/>
            <person name="Gout L."/>
            <person name="Glaser N."/>
            <person name="Linglin J."/>
            <person name="Kema G.H.J."/>
            <person name="Lapalu N."/>
            <person name="Lawrence C.B."/>
            <person name="May K."/>
            <person name="Meyer M."/>
            <person name="Ollivier B."/>
            <person name="Poulain J."/>
            <person name="Schoch C.L."/>
            <person name="Simon A."/>
            <person name="Spatafora J.W."/>
            <person name="Stachowiak A."/>
            <person name="Turgeon B.G."/>
            <person name="Tyler B.M."/>
            <person name="Vincent D."/>
            <person name="Weissenbach J."/>
            <person name="Amselem J."/>
            <person name="Quesneville H."/>
            <person name="Oliver R.P."/>
            <person name="Wincker P."/>
            <person name="Balesdent M.-H."/>
            <person name="Howlett B.J."/>
        </authorList>
    </citation>
    <scope>NUCLEOTIDE SEQUENCE [LARGE SCALE GENOMIC DNA]</scope>
    <source>
        <strain evidence="11">JN3 / isolate v23.1.3 / race Av1-4-5-6-7-8</strain>
    </source>
</reference>
<dbReference type="AlphaFoldDB" id="E4ZLP2"/>
<evidence type="ECO:0000256" key="2">
    <source>
        <dbReference type="ARBA" id="ARBA00009045"/>
    </source>
</evidence>
<comment type="similarity">
    <text evidence="2">Belongs to the peptidase S54 family.</text>
</comment>
<evidence type="ECO:0000256" key="3">
    <source>
        <dbReference type="ARBA" id="ARBA00022692"/>
    </source>
</evidence>
<dbReference type="Proteomes" id="UP000002668">
    <property type="component" value="Genome"/>
</dbReference>
<keyword evidence="6 8" id="KW-0472">Membrane</keyword>
<evidence type="ECO:0000256" key="1">
    <source>
        <dbReference type="ARBA" id="ARBA00004141"/>
    </source>
</evidence>
<keyword evidence="7" id="KW-0175">Coiled coil</keyword>